<dbReference type="PANTHER" id="PTHR43272">
    <property type="entry name" value="LONG-CHAIN-FATTY-ACID--COA LIGASE"/>
    <property type="match status" value="1"/>
</dbReference>
<evidence type="ECO:0000256" key="3">
    <source>
        <dbReference type="ARBA" id="ARBA00022832"/>
    </source>
</evidence>
<keyword evidence="2 8" id="KW-0436">Ligase</keyword>
<sequence length="610" mass="66516">MREYSAEAKYVVGEKETIVTAMQELVAKRPKLVMFTRPKNFEWVNVTAQEFHDEAMAVAKGLIANGVQKGDRVALLSETRYEWNLINIAIWMAGATIVPIYGSSSAGQIRWIIEDSGAVFAITESRQHTERMKNLIIDDSGHAPLSDSPTQLRRVLEINASAVDTLMYEGRDIDDSEVQSRIDATTCDDLASVIYTSGTTGRPKGCMLVHSNWLAEARAILTNDIGIIARPGNRILTFLPLAHVLANAVSLASIIGGATQSHWADTSTVTLEFQRSRPHMILGVPRVFEKVRDSAQAGAKEKGAFGTALFERAEAAAIEYSKALDTPSGPTTAQKLRLKLYDKLLFGKIKAAMGEAVQYTISGGSALSSDLGHFFRGLGVTVYEGYGLTESTAAITVNNPNDQVIGTVGRPVGGCAVKIGDDGEILLKGPVVFKGYWQNEEATKAAFDGEWFKTGDLGELDETGHLRITGRKKDLIVTAGGKNVSPGPMEDRMRSHPLVSQAVVIGDGRPFVSVLVSLDEEAVEKWKAEHNVPEHTPVRELAANAVLRAEIQDAVNSANELVSHAEAIKKFHILPRDLSEEAGELTPTMKVKRNVVVDKYSREIEDMYTR</sequence>
<dbReference type="Pfam" id="PF23562">
    <property type="entry name" value="AMP-binding_C_3"/>
    <property type="match status" value="1"/>
</dbReference>
<dbReference type="PROSITE" id="PS00455">
    <property type="entry name" value="AMP_BINDING"/>
    <property type="match status" value="1"/>
</dbReference>
<dbReference type="InterPro" id="IPR020845">
    <property type="entry name" value="AMP-binding_CS"/>
</dbReference>
<gene>
    <name evidence="8" type="ORF">HMPREF1650_10145</name>
</gene>
<dbReference type="InterPro" id="IPR045851">
    <property type="entry name" value="AMP-bd_C_sf"/>
</dbReference>
<accession>A0A095Y1F3</accession>
<evidence type="ECO:0000256" key="5">
    <source>
        <dbReference type="ARBA" id="ARBA00024484"/>
    </source>
</evidence>
<dbReference type="SUPFAM" id="SSF56801">
    <property type="entry name" value="Acetyl-CoA synthetase-like"/>
    <property type="match status" value="1"/>
</dbReference>
<evidence type="ECO:0000259" key="7">
    <source>
        <dbReference type="Pfam" id="PF00501"/>
    </source>
</evidence>
<dbReference type="GO" id="GO:0016020">
    <property type="term" value="C:membrane"/>
    <property type="evidence" value="ECO:0007669"/>
    <property type="project" value="TreeGrafter"/>
</dbReference>
<dbReference type="Gene3D" id="3.40.50.12780">
    <property type="entry name" value="N-terminal domain of ligase-like"/>
    <property type="match status" value="1"/>
</dbReference>
<dbReference type="Proteomes" id="UP000029548">
    <property type="component" value="Unassembled WGS sequence"/>
</dbReference>
<comment type="catalytic activity">
    <reaction evidence="5">
        <text>a long-chain fatty acid + ATP + CoA = a long-chain fatty acyl-CoA + AMP + diphosphate</text>
        <dbReference type="Rhea" id="RHEA:15421"/>
        <dbReference type="ChEBI" id="CHEBI:30616"/>
        <dbReference type="ChEBI" id="CHEBI:33019"/>
        <dbReference type="ChEBI" id="CHEBI:57287"/>
        <dbReference type="ChEBI" id="CHEBI:57560"/>
        <dbReference type="ChEBI" id="CHEBI:83139"/>
        <dbReference type="ChEBI" id="CHEBI:456215"/>
        <dbReference type="EC" id="6.2.1.3"/>
    </reaction>
    <physiologicalReaction direction="left-to-right" evidence="5">
        <dbReference type="Rhea" id="RHEA:15422"/>
    </physiologicalReaction>
</comment>
<feature type="domain" description="AMP-dependent synthetase/ligase" evidence="7">
    <location>
        <begin position="26"/>
        <end position="437"/>
    </location>
</feature>
<proteinExistence type="inferred from homology"/>
<evidence type="ECO:0000256" key="4">
    <source>
        <dbReference type="ARBA" id="ARBA00023098"/>
    </source>
</evidence>
<name>A0A095Y1F3_9CORY</name>
<comment type="caution">
    <text evidence="8">The sequence shown here is derived from an EMBL/GenBank/DDBJ whole genome shotgun (WGS) entry which is preliminary data.</text>
</comment>
<dbReference type="Pfam" id="PF00501">
    <property type="entry name" value="AMP-binding"/>
    <property type="match status" value="1"/>
</dbReference>
<dbReference type="PANTHER" id="PTHR43272:SF32">
    <property type="entry name" value="AMP-DEPENDENT SYNTHETASE_LIGASE DOMAIN-CONTAINING PROTEIN"/>
    <property type="match status" value="1"/>
</dbReference>
<evidence type="ECO:0000256" key="1">
    <source>
        <dbReference type="ARBA" id="ARBA00006432"/>
    </source>
</evidence>
<dbReference type="AlphaFoldDB" id="A0A095Y1F3"/>
<dbReference type="InterPro" id="IPR000873">
    <property type="entry name" value="AMP-dep_synth/lig_dom"/>
</dbReference>
<protein>
    <recommendedName>
        <fullName evidence="6">Acyl-CoA synthetase</fullName>
    </recommendedName>
</protein>
<dbReference type="Gene3D" id="3.30.300.30">
    <property type="match status" value="1"/>
</dbReference>
<evidence type="ECO:0000256" key="6">
    <source>
        <dbReference type="ARBA" id="ARBA00032875"/>
    </source>
</evidence>
<evidence type="ECO:0000313" key="8">
    <source>
        <dbReference type="EMBL" id="KGF15861.1"/>
    </source>
</evidence>
<keyword evidence="3" id="KW-0276">Fatty acid metabolism</keyword>
<comment type="similarity">
    <text evidence="1">Belongs to the ATP-dependent AMP-binding enzyme family.</text>
</comment>
<dbReference type="CDD" id="cd05907">
    <property type="entry name" value="VL_LC_FACS_like"/>
    <property type="match status" value="1"/>
</dbReference>
<dbReference type="RefSeq" id="WP_035123037.1">
    <property type="nucleotide sequence ID" value="NZ_JRNE01000067.1"/>
</dbReference>
<reference evidence="8 9" key="1">
    <citation type="submission" date="2014-07" db="EMBL/GenBank/DDBJ databases">
        <authorList>
            <person name="McCorrison J."/>
            <person name="Sanka R."/>
            <person name="Torralba M."/>
            <person name="Gillis M."/>
            <person name="Haft D.H."/>
            <person name="Methe B."/>
            <person name="Sutton G."/>
            <person name="Nelson K.E."/>
        </authorList>
    </citation>
    <scope>NUCLEOTIDE SEQUENCE [LARGE SCALE GENOMIC DNA]</scope>
    <source>
        <strain evidence="8 9">DNF00450</strain>
    </source>
</reference>
<dbReference type="eggNOG" id="COG1022">
    <property type="taxonomic scope" value="Bacteria"/>
</dbReference>
<keyword evidence="4" id="KW-0443">Lipid metabolism</keyword>
<organism evidence="8 9">
    <name type="scientific">Corynebacterium freneyi DNF00450</name>
    <dbReference type="NCBI Taxonomy" id="1287475"/>
    <lineage>
        <taxon>Bacteria</taxon>
        <taxon>Bacillati</taxon>
        <taxon>Actinomycetota</taxon>
        <taxon>Actinomycetes</taxon>
        <taxon>Mycobacteriales</taxon>
        <taxon>Corynebacteriaceae</taxon>
        <taxon>Corynebacterium</taxon>
    </lineage>
</organism>
<dbReference type="EMBL" id="JRNE01000067">
    <property type="protein sequence ID" value="KGF15861.1"/>
    <property type="molecule type" value="Genomic_DNA"/>
</dbReference>
<evidence type="ECO:0000256" key="2">
    <source>
        <dbReference type="ARBA" id="ARBA00022598"/>
    </source>
</evidence>
<dbReference type="GO" id="GO:0004467">
    <property type="term" value="F:long-chain fatty acid-CoA ligase activity"/>
    <property type="evidence" value="ECO:0007669"/>
    <property type="project" value="UniProtKB-EC"/>
</dbReference>
<dbReference type="InterPro" id="IPR042099">
    <property type="entry name" value="ANL_N_sf"/>
</dbReference>
<evidence type="ECO:0000313" key="9">
    <source>
        <dbReference type="Proteomes" id="UP000029548"/>
    </source>
</evidence>